<dbReference type="GeneID" id="112550673"/>
<keyword evidence="7" id="KW-1185">Reference proteome</keyword>
<keyword evidence="3 6" id="KW-0812">Transmembrane</keyword>
<evidence type="ECO:0000256" key="5">
    <source>
        <dbReference type="ARBA" id="ARBA00023136"/>
    </source>
</evidence>
<proteinExistence type="inferred from homology"/>
<dbReference type="PANTHER" id="PTHR23320:SF155">
    <property type="entry name" value="MEMBRANE-SPANNING 4-DOMAINS SUBFAMILY A MEMBER 8"/>
    <property type="match status" value="1"/>
</dbReference>
<reference evidence="8" key="1">
    <citation type="submission" date="2025-08" db="UniProtKB">
        <authorList>
            <consortium name="RefSeq"/>
        </authorList>
    </citation>
    <scope>IDENTIFICATION</scope>
</reference>
<dbReference type="InParanoid" id="A0A3Q0GX23"/>
<protein>
    <submittedName>
        <fullName evidence="8">Membrane-spanning 4-domains subfamily A member 15-like</fullName>
    </submittedName>
</protein>
<evidence type="ECO:0000256" key="2">
    <source>
        <dbReference type="ARBA" id="ARBA00009565"/>
    </source>
</evidence>
<organism evidence="7 8">
    <name type="scientific">Alligator sinensis</name>
    <name type="common">Chinese alligator</name>
    <dbReference type="NCBI Taxonomy" id="38654"/>
    <lineage>
        <taxon>Eukaryota</taxon>
        <taxon>Metazoa</taxon>
        <taxon>Chordata</taxon>
        <taxon>Craniata</taxon>
        <taxon>Vertebrata</taxon>
        <taxon>Euteleostomi</taxon>
        <taxon>Archelosauria</taxon>
        <taxon>Archosauria</taxon>
        <taxon>Crocodylia</taxon>
        <taxon>Alligatoridae</taxon>
        <taxon>Alligatorinae</taxon>
        <taxon>Alligator</taxon>
    </lineage>
</organism>
<evidence type="ECO:0000256" key="3">
    <source>
        <dbReference type="ARBA" id="ARBA00022692"/>
    </source>
</evidence>
<keyword evidence="5 6" id="KW-0472">Membrane</keyword>
<dbReference type="RefSeq" id="XP_025062728.1">
    <property type="nucleotide sequence ID" value="XM_025206943.1"/>
</dbReference>
<evidence type="ECO:0000256" key="1">
    <source>
        <dbReference type="ARBA" id="ARBA00004141"/>
    </source>
</evidence>
<gene>
    <name evidence="8" type="primary">LOC112550673</name>
</gene>
<dbReference type="Pfam" id="PF04103">
    <property type="entry name" value="CD20"/>
    <property type="match status" value="1"/>
</dbReference>
<comment type="similarity">
    <text evidence="2">Belongs to the MS4A family.</text>
</comment>
<dbReference type="GO" id="GO:0005886">
    <property type="term" value="C:plasma membrane"/>
    <property type="evidence" value="ECO:0007669"/>
    <property type="project" value="TreeGrafter"/>
</dbReference>
<feature type="transmembrane region" description="Helical" evidence="6">
    <location>
        <begin position="78"/>
        <end position="100"/>
    </location>
</feature>
<accession>A0A3Q0GX23</accession>
<name>A0A3Q0GX23_ALLSI</name>
<evidence type="ECO:0000313" key="8">
    <source>
        <dbReference type="RefSeq" id="XP_025062728.1"/>
    </source>
</evidence>
<sequence length="251" mass="26210">MAAPASASNGVFVVVPPNNTGIVQPQGTPGTVLQPPSILQYGDQQVGSMNPTNRPQPVLKQENPGKAERFLKAEIKTLAVIQILIGVIHIGFGGVLAVFIHSNPFSPSPAVLSGYPFWGGITFIVSGSLSIEAEKNRNLQLVNSSLGMNIVSSIFSLIGIILFLVELSSSLFATNPVQKAAWTGIAIMLFLFAATEFSIAVSVSHVGCQATCCGLQNASVFFVPYHVNTDVGAPSAAASSTQVYINAAANP</sequence>
<evidence type="ECO:0000313" key="7">
    <source>
        <dbReference type="Proteomes" id="UP000189705"/>
    </source>
</evidence>
<dbReference type="InterPro" id="IPR007237">
    <property type="entry name" value="CD20-like"/>
</dbReference>
<dbReference type="InterPro" id="IPR030417">
    <property type="entry name" value="MS4A"/>
</dbReference>
<evidence type="ECO:0000256" key="4">
    <source>
        <dbReference type="ARBA" id="ARBA00022989"/>
    </source>
</evidence>
<dbReference type="AlphaFoldDB" id="A0A3Q0GX23"/>
<feature type="transmembrane region" description="Helical" evidence="6">
    <location>
        <begin position="115"/>
        <end position="133"/>
    </location>
</feature>
<dbReference type="GO" id="GO:0007166">
    <property type="term" value="P:cell surface receptor signaling pathway"/>
    <property type="evidence" value="ECO:0007669"/>
    <property type="project" value="TreeGrafter"/>
</dbReference>
<keyword evidence="4 6" id="KW-1133">Transmembrane helix</keyword>
<dbReference type="PANTHER" id="PTHR23320">
    <property type="entry name" value="MEMBRANE-SPANNING 4-DOMAINS SUBFAMILY A MS4A -RELATED"/>
    <property type="match status" value="1"/>
</dbReference>
<dbReference type="Proteomes" id="UP000189705">
    <property type="component" value="Unplaced"/>
</dbReference>
<feature type="transmembrane region" description="Helical" evidence="6">
    <location>
        <begin position="180"/>
        <end position="201"/>
    </location>
</feature>
<comment type="subcellular location">
    <subcellularLocation>
        <location evidence="1">Membrane</location>
        <topology evidence="1">Multi-pass membrane protein</topology>
    </subcellularLocation>
</comment>
<feature type="transmembrane region" description="Helical" evidence="6">
    <location>
        <begin position="145"/>
        <end position="165"/>
    </location>
</feature>
<evidence type="ECO:0000256" key="6">
    <source>
        <dbReference type="SAM" id="Phobius"/>
    </source>
</evidence>
<dbReference type="KEGG" id="asn:112550673"/>